<keyword evidence="7" id="KW-0326">Glycosidase</keyword>
<dbReference type="Pfam" id="PF00759">
    <property type="entry name" value="Glyco_hydro_9"/>
    <property type="match status" value="1"/>
</dbReference>
<evidence type="ECO:0000256" key="2">
    <source>
        <dbReference type="ARBA" id="ARBA00007072"/>
    </source>
</evidence>
<evidence type="ECO:0000313" key="14">
    <source>
        <dbReference type="Proteomes" id="UP000747542"/>
    </source>
</evidence>
<evidence type="ECO:0000256" key="1">
    <source>
        <dbReference type="ARBA" id="ARBA00000966"/>
    </source>
</evidence>
<protein>
    <recommendedName>
        <fullName evidence="3">cellulase</fullName>
        <ecNumber evidence="3">3.2.1.4</ecNumber>
    </recommendedName>
</protein>
<keyword evidence="10" id="KW-0732">Signal</keyword>
<keyword evidence="5" id="KW-0136">Cellulose degradation</keyword>
<dbReference type="InterPro" id="IPR031986">
    <property type="entry name" value="GD_N"/>
</dbReference>
<organism evidence="13 14">
    <name type="scientific">Homarus americanus</name>
    <name type="common">American lobster</name>
    <dbReference type="NCBI Taxonomy" id="6706"/>
    <lineage>
        <taxon>Eukaryota</taxon>
        <taxon>Metazoa</taxon>
        <taxon>Ecdysozoa</taxon>
        <taxon>Arthropoda</taxon>
        <taxon>Crustacea</taxon>
        <taxon>Multicrustacea</taxon>
        <taxon>Malacostraca</taxon>
        <taxon>Eumalacostraca</taxon>
        <taxon>Eucarida</taxon>
        <taxon>Decapoda</taxon>
        <taxon>Pleocyemata</taxon>
        <taxon>Astacidea</taxon>
        <taxon>Nephropoidea</taxon>
        <taxon>Nephropidae</taxon>
        <taxon>Homarus</taxon>
    </lineage>
</organism>
<gene>
    <name evidence="13" type="primary">eglA-L1</name>
    <name evidence="13" type="ORF">Hamer_G015114</name>
</gene>
<accession>A0A8J5N8H2</accession>
<dbReference type="GO" id="GO:0030245">
    <property type="term" value="P:cellulose catabolic process"/>
    <property type="evidence" value="ECO:0007669"/>
    <property type="project" value="UniProtKB-KW"/>
</dbReference>
<evidence type="ECO:0000256" key="7">
    <source>
        <dbReference type="ARBA" id="ARBA00023295"/>
    </source>
</evidence>
<sequence length="201" mass="22010">MGVFVKILFLSLASLALLQSGVEGSDMCVCFSIRSAWNGNYDADFSVVATTRFTGLTVHLTFDIPVDSLTYFQGDVEQVDSTHFTLTDERFHAAPGDEVTFGIEVHYTDQSPTIIDVVMNGENVCDGSGDWTTPTNIENPCDQTGMLPYDYSQVLCMSYVFYEAQRSGKLPADQRVTWRGDSAMGDGSDVGHDLTGGYYDG</sequence>
<dbReference type="InterPro" id="IPR008965">
    <property type="entry name" value="CBM2/CBM3_carb-bd_dom_sf"/>
</dbReference>
<dbReference type="SUPFAM" id="SSF49384">
    <property type="entry name" value="Carbohydrate-binding domain"/>
    <property type="match status" value="1"/>
</dbReference>
<dbReference type="PANTHER" id="PTHR22298">
    <property type="entry name" value="ENDO-1,4-BETA-GLUCANASE"/>
    <property type="match status" value="1"/>
</dbReference>
<evidence type="ECO:0000259" key="11">
    <source>
        <dbReference type="Pfam" id="PF00759"/>
    </source>
</evidence>
<dbReference type="InterPro" id="IPR012341">
    <property type="entry name" value="6hp_glycosidase-like_sf"/>
</dbReference>
<dbReference type="GO" id="GO:0030247">
    <property type="term" value="F:polysaccharide binding"/>
    <property type="evidence" value="ECO:0007669"/>
    <property type="project" value="InterPro"/>
</dbReference>
<dbReference type="InterPro" id="IPR001701">
    <property type="entry name" value="Glyco_hydro_9"/>
</dbReference>
<feature type="signal peptide" evidence="10">
    <location>
        <begin position="1"/>
        <end position="24"/>
    </location>
</feature>
<evidence type="ECO:0000256" key="6">
    <source>
        <dbReference type="ARBA" id="ARBA00023277"/>
    </source>
</evidence>
<keyword evidence="8" id="KW-0624">Polysaccharide degradation</keyword>
<comment type="similarity">
    <text evidence="2">Belongs to the glycosyl hydrolase 9 (cellulase E) family.</text>
</comment>
<evidence type="ECO:0000256" key="10">
    <source>
        <dbReference type="SAM" id="SignalP"/>
    </source>
</evidence>
<evidence type="ECO:0000256" key="8">
    <source>
        <dbReference type="ARBA" id="ARBA00023326"/>
    </source>
</evidence>
<dbReference type="Proteomes" id="UP000747542">
    <property type="component" value="Unassembled WGS sequence"/>
</dbReference>
<dbReference type="EMBL" id="JAHLQT010006356">
    <property type="protein sequence ID" value="KAG7174919.1"/>
    <property type="molecule type" value="Genomic_DNA"/>
</dbReference>
<comment type="caution">
    <text evidence="13">The sequence shown here is derived from an EMBL/GenBank/DDBJ whole genome shotgun (WGS) entry which is preliminary data.</text>
</comment>
<keyword evidence="6" id="KW-0119">Carbohydrate metabolism</keyword>
<feature type="non-terminal residue" evidence="13">
    <location>
        <position position="1"/>
    </location>
</feature>
<dbReference type="EC" id="3.2.1.4" evidence="3"/>
<name>A0A8J5N8H2_HOMAM</name>
<feature type="region of interest" description="Disordered" evidence="9">
    <location>
        <begin position="182"/>
        <end position="201"/>
    </location>
</feature>
<dbReference type="InterPro" id="IPR012291">
    <property type="entry name" value="CBM2_carb-bd_dom_sf"/>
</dbReference>
<keyword evidence="14" id="KW-1185">Reference proteome</keyword>
<dbReference type="InterPro" id="IPR008928">
    <property type="entry name" value="6-hairpin_glycosidase_sf"/>
</dbReference>
<evidence type="ECO:0000256" key="5">
    <source>
        <dbReference type="ARBA" id="ARBA00023001"/>
    </source>
</evidence>
<reference evidence="13" key="1">
    <citation type="journal article" date="2021" name="Sci. Adv.">
        <title>The American lobster genome reveals insights on longevity, neural, and immune adaptations.</title>
        <authorList>
            <person name="Polinski J.M."/>
            <person name="Zimin A.V."/>
            <person name="Clark K.F."/>
            <person name="Kohn A.B."/>
            <person name="Sadowski N."/>
            <person name="Timp W."/>
            <person name="Ptitsyn A."/>
            <person name="Khanna P."/>
            <person name="Romanova D.Y."/>
            <person name="Williams P."/>
            <person name="Greenwood S.J."/>
            <person name="Moroz L.L."/>
            <person name="Walt D.R."/>
            <person name="Bodnar A.G."/>
        </authorList>
    </citation>
    <scope>NUCLEOTIDE SEQUENCE</scope>
    <source>
        <strain evidence="13">GMGI-L3</strain>
    </source>
</reference>
<evidence type="ECO:0000313" key="13">
    <source>
        <dbReference type="EMBL" id="KAG7174919.1"/>
    </source>
</evidence>
<dbReference type="AlphaFoldDB" id="A0A8J5N8H2"/>
<evidence type="ECO:0000259" key="12">
    <source>
        <dbReference type="Pfam" id="PF16030"/>
    </source>
</evidence>
<evidence type="ECO:0000256" key="3">
    <source>
        <dbReference type="ARBA" id="ARBA00012601"/>
    </source>
</evidence>
<dbReference type="SUPFAM" id="SSF48208">
    <property type="entry name" value="Six-hairpin glycosidases"/>
    <property type="match status" value="1"/>
</dbReference>
<keyword evidence="4" id="KW-0378">Hydrolase</keyword>
<evidence type="ECO:0000256" key="4">
    <source>
        <dbReference type="ARBA" id="ARBA00022801"/>
    </source>
</evidence>
<dbReference type="Gene3D" id="1.50.10.10">
    <property type="match status" value="1"/>
</dbReference>
<dbReference type="Pfam" id="PF16030">
    <property type="entry name" value="GD_N"/>
    <property type="match status" value="1"/>
</dbReference>
<feature type="chain" id="PRO_5035175813" description="cellulase" evidence="10">
    <location>
        <begin position="25"/>
        <end position="201"/>
    </location>
</feature>
<evidence type="ECO:0000256" key="9">
    <source>
        <dbReference type="SAM" id="MobiDB-lite"/>
    </source>
</evidence>
<feature type="domain" description="Glycoside hydrolase family 9" evidence="11">
    <location>
        <begin position="151"/>
        <end position="200"/>
    </location>
</feature>
<proteinExistence type="inferred from homology"/>
<dbReference type="GO" id="GO:0008810">
    <property type="term" value="F:cellulase activity"/>
    <property type="evidence" value="ECO:0007669"/>
    <property type="project" value="UniProtKB-EC"/>
</dbReference>
<dbReference type="Gene3D" id="2.60.40.290">
    <property type="match status" value="1"/>
</dbReference>
<comment type="catalytic activity">
    <reaction evidence="1">
        <text>Endohydrolysis of (1-&gt;4)-beta-D-glucosidic linkages in cellulose, lichenin and cereal beta-D-glucans.</text>
        <dbReference type="EC" id="3.2.1.4"/>
    </reaction>
</comment>
<feature type="domain" description="Serine protease gd N-terminal" evidence="12">
    <location>
        <begin position="38"/>
        <end position="129"/>
    </location>
</feature>